<keyword evidence="2" id="KW-1133">Transmembrane helix</keyword>
<feature type="region of interest" description="Disordered" evidence="1">
    <location>
        <begin position="71"/>
        <end position="115"/>
    </location>
</feature>
<evidence type="ECO:0000256" key="2">
    <source>
        <dbReference type="SAM" id="Phobius"/>
    </source>
</evidence>
<dbReference type="AlphaFoldDB" id="A0A4U0UGV9"/>
<keyword evidence="2" id="KW-0472">Membrane</keyword>
<dbReference type="EMBL" id="NAJL01000001">
    <property type="protein sequence ID" value="TKA34232.1"/>
    <property type="molecule type" value="Genomic_DNA"/>
</dbReference>
<dbReference type="OrthoDB" id="190201at2759"/>
<accession>A0A4U0UGV9</accession>
<sequence length="339" mass="37052">MALTFQALFACEKHHDDPITPETTAQSLLYAFLPATLRRVVPKIPSLRQIASQAASIRGRRPLHSRSASEAIELNDSGPPSYHTSPRDSFASCEDDDSFAGSMSKPASSTSAMPIREEASSGIDWKYALHGQALLSIASQESDSASQNALFSRKLYIDSLQYLISGLPSDLSAEEEMSLKATLPPALAQPCSTTDAELIAQTASEDGSSRKSQPTLEHSALHDLVANITMYTILMASFILPYLQLLLQQAYRYDRKHKLSDKVFAKSLQTADVVAQQALLLASNFYRMHDGKIGMALRDVGLWWVQGITGGVYDGVDEGMQALGFRLVKSNGEVEFCRT</sequence>
<name>A0A4U0UGV9_9PEZI</name>
<evidence type="ECO:0000313" key="3">
    <source>
        <dbReference type="EMBL" id="TKA34232.1"/>
    </source>
</evidence>
<reference evidence="3 4" key="1">
    <citation type="submission" date="2017-03" db="EMBL/GenBank/DDBJ databases">
        <title>Genomes of endolithic fungi from Antarctica.</title>
        <authorList>
            <person name="Coleine C."/>
            <person name="Masonjones S."/>
            <person name="Stajich J.E."/>
        </authorList>
    </citation>
    <scope>NUCLEOTIDE SEQUENCE [LARGE SCALE GENOMIC DNA]</scope>
    <source>
        <strain evidence="3 4">CCFEE 6315</strain>
    </source>
</reference>
<feature type="transmembrane region" description="Helical" evidence="2">
    <location>
        <begin position="228"/>
        <end position="247"/>
    </location>
</feature>
<comment type="caution">
    <text evidence="3">The sequence shown here is derived from an EMBL/GenBank/DDBJ whole genome shotgun (WGS) entry which is preliminary data.</text>
</comment>
<keyword evidence="2" id="KW-0812">Transmembrane</keyword>
<dbReference type="Proteomes" id="UP000308549">
    <property type="component" value="Unassembled WGS sequence"/>
</dbReference>
<gene>
    <name evidence="3" type="ORF">B0A50_00212</name>
</gene>
<evidence type="ECO:0000313" key="4">
    <source>
        <dbReference type="Proteomes" id="UP000308549"/>
    </source>
</evidence>
<evidence type="ECO:0000256" key="1">
    <source>
        <dbReference type="SAM" id="MobiDB-lite"/>
    </source>
</evidence>
<keyword evidence="4" id="KW-1185">Reference proteome</keyword>
<protein>
    <submittedName>
        <fullName evidence="3">Uncharacterized protein</fullName>
    </submittedName>
</protein>
<proteinExistence type="predicted"/>
<organism evidence="3 4">
    <name type="scientific">Salinomyces thailandicus</name>
    <dbReference type="NCBI Taxonomy" id="706561"/>
    <lineage>
        <taxon>Eukaryota</taxon>
        <taxon>Fungi</taxon>
        <taxon>Dikarya</taxon>
        <taxon>Ascomycota</taxon>
        <taxon>Pezizomycotina</taxon>
        <taxon>Dothideomycetes</taxon>
        <taxon>Dothideomycetidae</taxon>
        <taxon>Mycosphaerellales</taxon>
        <taxon>Teratosphaeriaceae</taxon>
        <taxon>Salinomyces</taxon>
    </lineage>
</organism>